<dbReference type="EMBL" id="JNVD01000025">
    <property type="protein sequence ID" value="KOC19788.1"/>
    <property type="molecule type" value="Genomic_DNA"/>
</dbReference>
<dbReference type="Pfam" id="PF09407">
    <property type="entry name" value="AbiEi_1"/>
    <property type="match status" value="1"/>
</dbReference>
<evidence type="ECO:0000259" key="1">
    <source>
        <dbReference type="Pfam" id="PF09407"/>
    </source>
</evidence>
<gene>
    <name evidence="2" type="ORF">GL58_17345</name>
</gene>
<reference evidence="3" key="1">
    <citation type="submission" date="2014-06" db="EMBL/GenBank/DDBJ databases">
        <title>Draft genome sequence of C. testosteroni WDL7.</title>
        <authorList>
            <person name="Wu Y."/>
            <person name="Seshan H."/>
            <person name="Arumugam K."/>
        </authorList>
    </citation>
    <scope>NUCLEOTIDE SEQUENCE [LARGE SCALE GENOMIC DNA]</scope>
    <source>
        <strain evidence="3">WDL7</strain>
    </source>
</reference>
<protein>
    <recommendedName>
        <fullName evidence="1">AbiEi antitoxin C-terminal domain-containing protein</fullName>
    </recommendedName>
</protein>
<feature type="domain" description="AbiEi antitoxin C-terminal" evidence="1">
    <location>
        <begin position="1"/>
        <end position="101"/>
    </location>
</feature>
<comment type="caution">
    <text evidence="2">The sequence shown here is derived from an EMBL/GenBank/DDBJ whole genome shotgun (WGS) entry which is preliminary data.</text>
</comment>
<accession>A0A0L7MDV6</accession>
<name>A0A0L7MDV6_COMTE</name>
<dbReference type="InterPro" id="IPR018547">
    <property type="entry name" value="AbiEi_C"/>
</dbReference>
<evidence type="ECO:0000313" key="3">
    <source>
        <dbReference type="Proteomes" id="UP000037442"/>
    </source>
</evidence>
<organism evidence="2 3">
    <name type="scientific">Comamonas testosteroni</name>
    <name type="common">Pseudomonas testosteroni</name>
    <dbReference type="NCBI Taxonomy" id="285"/>
    <lineage>
        <taxon>Bacteria</taxon>
        <taxon>Pseudomonadati</taxon>
        <taxon>Pseudomonadota</taxon>
        <taxon>Betaproteobacteria</taxon>
        <taxon>Burkholderiales</taxon>
        <taxon>Comamonadaceae</taxon>
        <taxon>Comamonas</taxon>
    </lineage>
</organism>
<evidence type="ECO:0000313" key="2">
    <source>
        <dbReference type="EMBL" id="KOC19788.1"/>
    </source>
</evidence>
<proteinExistence type="predicted"/>
<sequence length="159" mass="17911">MVSRPRTTTTPGKLTVTFFTKRKISGTPAIVVGSRVVPWRVSTRAATLLDLIRHQADVGGIESIARVTKDFSSQLDLRDITLGLDAMNQIPVAQRLGFIFDHLNLTLPAQRGEGWLRSRRITLQPLVLEDREDDHPLQVNAKWGIRYDTRLLDLLSEIT</sequence>
<dbReference type="Proteomes" id="UP000037442">
    <property type="component" value="Unassembled WGS sequence"/>
</dbReference>
<dbReference type="PATRIC" id="fig|285.49.peg.3589"/>
<dbReference type="AlphaFoldDB" id="A0A0L7MDV6"/>